<reference evidence="2 3" key="1">
    <citation type="submission" date="2019-02" db="EMBL/GenBank/DDBJ databases">
        <title>Deep-cultivation of Planctomycetes and their phenomic and genomic characterization uncovers novel biology.</title>
        <authorList>
            <person name="Wiegand S."/>
            <person name="Jogler M."/>
            <person name="Boedeker C."/>
            <person name="Pinto D."/>
            <person name="Vollmers J."/>
            <person name="Rivas-Marin E."/>
            <person name="Kohn T."/>
            <person name="Peeters S.H."/>
            <person name="Heuer A."/>
            <person name="Rast P."/>
            <person name="Oberbeckmann S."/>
            <person name="Bunk B."/>
            <person name="Jeske O."/>
            <person name="Meyerdierks A."/>
            <person name="Storesund J.E."/>
            <person name="Kallscheuer N."/>
            <person name="Luecker S."/>
            <person name="Lage O.M."/>
            <person name="Pohl T."/>
            <person name="Merkel B.J."/>
            <person name="Hornburger P."/>
            <person name="Mueller R.-W."/>
            <person name="Bruemmer F."/>
            <person name="Labrenz M."/>
            <person name="Spormann A.M."/>
            <person name="Op Den Camp H."/>
            <person name="Overmann J."/>
            <person name="Amann R."/>
            <person name="Jetten M.S.M."/>
            <person name="Mascher T."/>
            <person name="Medema M.H."/>
            <person name="Devos D.P."/>
            <person name="Kaster A.-K."/>
            <person name="Ovreas L."/>
            <person name="Rohde M."/>
            <person name="Galperin M.Y."/>
            <person name="Jogler C."/>
        </authorList>
    </citation>
    <scope>NUCLEOTIDE SEQUENCE [LARGE SCALE GENOMIC DNA]</scope>
    <source>
        <strain evidence="2 3">Poly59</strain>
    </source>
</reference>
<dbReference type="AlphaFoldDB" id="A0A5C6FDT9"/>
<feature type="transmembrane region" description="Helical" evidence="1">
    <location>
        <begin position="184"/>
        <end position="201"/>
    </location>
</feature>
<evidence type="ECO:0000313" key="2">
    <source>
        <dbReference type="EMBL" id="TWU57721.1"/>
    </source>
</evidence>
<dbReference type="EMBL" id="SJPX01000001">
    <property type="protein sequence ID" value="TWU57721.1"/>
    <property type="molecule type" value="Genomic_DNA"/>
</dbReference>
<comment type="caution">
    <text evidence="2">The sequence shown here is derived from an EMBL/GenBank/DDBJ whole genome shotgun (WGS) entry which is preliminary data.</text>
</comment>
<evidence type="ECO:0008006" key="4">
    <source>
        <dbReference type="Google" id="ProtNLM"/>
    </source>
</evidence>
<dbReference type="RefSeq" id="WP_146532571.1">
    <property type="nucleotide sequence ID" value="NZ_SJPX01000001.1"/>
</dbReference>
<feature type="transmembrane region" description="Helical" evidence="1">
    <location>
        <begin position="258"/>
        <end position="277"/>
    </location>
</feature>
<feature type="transmembrane region" description="Helical" evidence="1">
    <location>
        <begin position="384"/>
        <end position="407"/>
    </location>
</feature>
<sequence>MTNRNNSNDDRESKRKQSSLRWIAFCLPVVLIVVQFTFPPVDRFHEDEVYWVGSAYYYDLAFVERDFGHKDWQLLPARENPALGKYLIGATLHATGRRIATPDILGSFYLMFANMPGAWGTNEAFEKRRQVAIRVDPTIAEQVLRGEQLPIEDSDLRTVRRLMCLIGILAAIGIIVIGWQCDRVISGLVASTLFAVHPIVVDAYSHAMIDIVAVCFSIWFIIGLIALVDAKNRSISRLSLVGAATTAALTLACGSKMNSLVVVGVAGLVVIGLAVPWKWPDPQTRWKSALAIFATCSLAAILCIVSNPSLYHDTVDGVMALSNEHRLTADIQEQILGGRLHDVGSRVSAVATLVCGSRFAMLVLIALLGNQIRLILWHGPNDRGWTLMLIALWWLVAFVMLISWIPFAWDRYALPMVAPSVLIVGISIEHLVHFILSQRTPGKSSP</sequence>
<name>A0A5C6FDT9_9BACT</name>
<feature type="transmembrane region" description="Helical" evidence="1">
    <location>
        <begin position="207"/>
        <end position="228"/>
    </location>
</feature>
<feature type="transmembrane region" description="Helical" evidence="1">
    <location>
        <begin position="413"/>
        <end position="436"/>
    </location>
</feature>
<keyword evidence="1" id="KW-0472">Membrane</keyword>
<feature type="transmembrane region" description="Helical" evidence="1">
    <location>
        <begin position="159"/>
        <end position="177"/>
    </location>
</feature>
<feature type="transmembrane region" description="Helical" evidence="1">
    <location>
        <begin position="349"/>
        <end position="372"/>
    </location>
</feature>
<feature type="transmembrane region" description="Helical" evidence="1">
    <location>
        <begin position="289"/>
        <end position="311"/>
    </location>
</feature>
<protein>
    <recommendedName>
        <fullName evidence="4">Glycosyltransferase RgtA/B/C/D-like domain-containing protein</fullName>
    </recommendedName>
</protein>
<accession>A0A5C6FDT9</accession>
<keyword evidence="1" id="KW-1133">Transmembrane helix</keyword>
<keyword evidence="1" id="KW-0812">Transmembrane</keyword>
<evidence type="ECO:0000313" key="3">
    <source>
        <dbReference type="Proteomes" id="UP000317977"/>
    </source>
</evidence>
<keyword evidence="3" id="KW-1185">Reference proteome</keyword>
<feature type="transmembrane region" description="Helical" evidence="1">
    <location>
        <begin position="20"/>
        <end position="38"/>
    </location>
</feature>
<proteinExistence type="predicted"/>
<evidence type="ECO:0000256" key="1">
    <source>
        <dbReference type="SAM" id="Phobius"/>
    </source>
</evidence>
<dbReference type="Proteomes" id="UP000317977">
    <property type="component" value="Unassembled WGS sequence"/>
</dbReference>
<gene>
    <name evidence="2" type="ORF">Poly59_06290</name>
</gene>
<organism evidence="2 3">
    <name type="scientific">Rubripirellula reticaptiva</name>
    <dbReference type="NCBI Taxonomy" id="2528013"/>
    <lineage>
        <taxon>Bacteria</taxon>
        <taxon>Pseudomonadati</taxon>
        <taxon>Planctomycetota</taxon>
        <taxon>Planctomycetia</taxon>
        <taxon>Pirellulales</taxon>
        <taxon>Pirellulaceae</taxon>
        <taxon>Rubripirellula</taxon>
    </lineage>
</organism>